<gene>
    <name evidence="4" type="ORF">CISIN_1g0477002mg</name>
</gene>
<dbReference type="InterPro" id="IPR027417">
    <property type="entry name" value="P-loop_NTPase"/>
</dbReference>
<accession>A0A067FLJ5</accession>
<evidence type="ECO:0000313" key="4">
    <source>
        <dbReference type="EMBL" id="KDO64076.1"/>
    </source>
</evidence>
<reference evidence="4 5" key="1">
    <citation type="submission" date="2014-04" db="EMBL/GenBank/DDBJ databases">
        <authorList>
            <consortium name="International Citrus Genome Consortium"/>
            <person name="Gmitter F."/>
            <person name="Chen C."/>
            <person name="Farmerie W."/>
            <person name="Harkins T."/>
            <person name="Desany B."/>
            <person name="Mohiuddin M."/>
            <person name="Kodira C."/>
            <person name="Borodovsky M."/>
            <person name="Lomsadze A."/>
            <person name="Burns P."/>
            <person name="Jenkins J."/>
            <person name="Prochnik S."/>
            <person name="Shu S."/>
            <person name="Chapman J."/>
            <person name="Pitluck S."/>
            <person name="Schmutz J."/>
            <person name="Rokhsar D."/>
        </authorList>
    </citation>
    <scope>NUCLEOTIDE SEQUENCE</scope>
</reference>
<dbReference type="FunFam" id="3.40.50.300:FF:001091">
    <property type="entry name" value="Probable disease resistance protein At1g61300"/>
    <property type="match status" value="1"/>
</dbReference>
<dbReference type="Gene3D" id="3.80.10.10">
    <property type="entry name" value="Ribonuclease Inhibitor"/>
    <property type="match status" value="1"/>
</dbReference>
<keyword evidence="5" id="KW-1185">Reference proteome</keyword>
<dbReference type="PRINTS" id="PR00364">
    <property type="entry name" value="DISEASERSIST"/>
</dbReference>
<dbReference type="Proteomes" id="UP000027120">
    <property type="component" value="Unassembled WGS sequence"/>
</dbReference>
<evidence type="ECO:0000259" key="3">
    <source>
        <dbReference type="Pfam" id="PF00931"/>
    </source>
</evidence>
<dbReference type="GO" id="GO:0006952">
    <property type="term" value="P:defense response"/>
    <property type="evidence" value="ECO:0007669"/>
    <property type="project" value="UniProtKB-KW"/>
</dbReference>
<organism evidence="4 5">
    <name type="scientific">Citrus sinensis</name>
    <name type="common">Sweet orange</name>
    <name type="synonym">Citrus aurantium var. sinensis</name>
    <dbReference type="NCBI Taxonomy" id="2711"/>
    <lineage>
        <taxon>Eukaryota</taxon>
        <taxon>Viridiplantae</taxon>
        <taxon>Streptophyta</taxon>
        <taxon>Embryophyta</taxon>
        <taxon>Tracheophyta</taxon>
        <taxon>Spermatophyta</taxon>
        <taxon>Magnoliopsida</taxon>
        <taxon>eudicotyledons</taxon>
        <taxon>Gunneridae</taxon>
        <taxon>Pentapetalae</taxon>
        <taxon>rosids</taxon>
        <taxon>malvids</taxon>
        <taxon>Sapindales</taxon>
        <taxon>Rutaceae</taxon>
        <taxon>Aurantioideae</taxon>
        <taxon>Citrus</taxon>
    </lineage>
</organism>
<feature type="domain" description="NB-ARC" evidence="3">
    <location>
        <begin position="1"/>
        <end position="123"/>
    </location>
</feature>
<proteinExistence type="inferred from homology"/>
<sequence length="426" mass="48049">MIGVYGIGGIGKTTLMHEVLFEAKKEKLFDQVVFVLKSSTANVEKIQDEIAEQLGLELCKGTESERARTLFDQLWKEKILIILDDIWANIDLETVGILFGGAHRGCKILLTPRYQNVLVSEMHSKNKPLAEWKDALQKLRSSAGKLDALVYSSIELSYNYLIDQVVKSAFLLCGLLKQPYDAPVMDLLKYGMGLGLFEGIYTMQERRDKVYALVHRLKDSCLLLDSHSEDWFSMHDIVRDVSISIASRDHHVITVRNDVLVGWLNNDVLKNCSAVSLNDIEIGVLPKGLEYPQLEFFWMSKLRGLALSKMQLLSLPQSVHLLSNLQTLCLDQCVLGDISIIGNLEKLENLSLVDSDIEWLPNEIGELTQLRLLDLSSCWNLKVIPPNVISKLTQLEELYMGNTFVKWEFEGKEGGAEASATFVFPK</sequence>
<dbReference type="InterPro" id="IPR002182">
    <property type="entry name" value="NB-ARC"/>
</dbReference>
<evidence type="ECO:0000313" key="5">
    <source>
        <dbReference type="Proteomes" id="UP000027120"/>
    </source>
</evidence>
<dbReference type="SUPFAM" id="SSF52540">
    <property type="entry name" value="P-loop containing nucleoside triphosphate hydrolases"/>
    <property type="match status" value="1"/>
</dbReference>
<dbReference type="EMBL" id="KK784909">
    <property type="protein sequence ID" value="KDO64076.1"/>
    <property type="molecule type" value="Genomic_DNA"/>
</dbReference>
<comment type="similarity">
    <text evidence="1">Belongs to the disease resistance NB-LRR family.</text>
</comment>
<dbReference type="AlphaFoldDB" id="A0A067FLJ5"/>
<dbReference type="PANTHER" id="PTHR33463">
    <property type="entry name" value="NB-ARC DOMAIN-CONTAINING PROTEIN-RELATED"/>
    <property type="match status" value="1"/>
</dbReference>
<dbReference type="PANTHER" id="PTHR33463:SF198">
    <property type="entry name" value="RPP4C3"/>
    <property type="match status" value="1"/>
</dbReference>
<keyword evidence="2" id="KW-0611">Plant defense</keyword>
<dbReference type="Gene3D" id="3.40.50.300">
    <property type="entry name" value="P-loop containing nucleotide triphosphate hydrolases"/>
    <property type="match status" value="1"/>
</dbReference>
<evidence type="ECO:0000256" key="2">
    <source>
        <dbReference type="ARBA" id="ARBA00022821"/>
    </source>
</evidence>
<dbReference type="InterPro" id="IPR050905">
    <property type="entry name" value="Plant_NBS-LRR"/>
</dbReference>
<name>A0A067FLJ5_CITSI</name>
<evidence type="ECO:0000256" key="1">
    <source>
        <dbReference type="ARBA" id="ARBA00008894"/>
    </source>
</evidence>
<protein>
    <recommendedName>
        <fullName evidence="3">NB-ARC domain-containing protein</fullName>
    </recommendedName>
</protein>
<dbReference type="SUPFAM" id="SSF52058">
    <property type="entry name" value="L domain-like"/>
    <property type="match status" value="1"/>
</dbReference>
<dbReference type="Pfam" id="PF00931">
    <property type="entry name" value="NB-ARC"/>
    <property type="match status" value="1"/>
</dbReference>
<dbReference type="GO" id="GO:0043531">
    <property type="term" value="F:ADP binding"/>
    <property type="evidence" value="ECO:0007669"/>
    <property type="project" value="InterPro"/>
</dbReference>
<feature type="non-terminal residue" evidence="4">
    <location>
        <position position="426"/>
    </location>
</feature>
<dbReference type="InterPro" id="IPR032675">
    <property type="entry name" value="LRR_dom_sf"/>
</dbReference>